<dbReference type="CDD" id="cd06222">
    <property type="entry name" value="RNase_H_like"/>
    <property type="match status" value="1"/>
</dbReference>
<proteinExistence type="predicted"/>
<dbReference type="GO" id="GO:0004523">
    <property type="term" value="F:RNA-DNA hybrid ribonuclease activity"/>
    <property type="evidence" value="ECO:0007669"/>
    <property type="project" value="InterPro"/>
</dbReference>
<dbReference type="Proteomes" id="UP001231189">
    <property type="component" value="Unassembled WGS sequence"/>
</dbReference>
<accession>A0AAD8SSL2</accession>
<dbReference type="GO" id="GO:0003676">
    <property type="term" value="F:nucleic acid binding"/>
    <property type="evidence" value="ECO:0007669"/>
    <property type="project" value="InterPro"/>
</dbReference>
<dbReference type="EMBL" id="JAUUTY010000003">
    <property type="protein sequence ID" value="KAK1662852.1"/>
    <property type="molecule type" value="Genomic_DNA"/>
</dbReference>
<evidence type="ECO:0000259" key="1">
    <source>
        <dbReference type="Pfam" id="PF13456"/>
    </source>
</evidence>
<keyword evidence="3" id="KW-1185">Reference proteome</keyword>
<organism evidence="2 3">
    <name type="scientific">Lolium multiflorum</name>
    <name type="common">Italian ryegrass</name>
    <name type="synonym">Lolium perenne subsp. multiflorum</name>
    <dbReference type="NCBI Taxonomy" id="4521"/>
    <lineage>
        <taxon>Eukaryota</taxon>
        <taxon>Viridiplantae</taxon>
        <taxon>Streptophyta</taxon>
        <taxon>Embryophyta</taxon>
        <taxon>Tracheophyta</taxon>
        <taxon>Spermatophyta</taxon>
        <taxon>Magnoliopsida</taxon>
        <taxon>Liliopsida</taxon>
        <taxon>Poales</taxon>
        <taxon>Poaceae</taxon>
        <taxon>BOP clade</taxon>
        <taxon>Pooideae</taxon>
        <taxon>Poodae</taxon>
        <taxon>Poeae</taxon>
        <taxon>Poeae Chloroplast Group 2 (Poeae type)</taxon>
        <taxon>Loliodinae</taxon>
        <taxon>Loliinae</taxon>
        <taxon>Lolium</taxon>
    </lineage>
</organism>
<dbReference type="InterPro" id="IPR002156">
    <property type="entry name" value="RNaseH_domain"/>
</dbReference>
<dbReference type="AlphaFoldDB" id="A0AAD8SSL2"/>
<dbReference type="InterPro" id="IPR052929">
    <property type="entry name" value="RNase_H-like_EbsB-rel"/>
</dbReference>
<dbReference type="PANTHER" id="PTHR47074:SF47">
    <property type="entry name" value="RNASE H TYPE-1 DOMAIN-CONTAINING PROTEIN"/>
    <property type="match status" value="1"/>
</dbReference>
<gene>
    <name evidence="2" type="ORF">QYE76_051011</name>
</gene>
<sequence length="267" mass="29315">MCGRAKEVWESLGLSVILEGITCLDRSGSVLIEKIIRRGGRVEALENVGFAEIVLVAGWYLWWERRQRVHGGNVESPSCSAMSILVLTRNYMNAVKKPQAKAKEGWKKPLEGKLMINVDAAFDTDSGRGATGVVIRDYTGSFIAAMQTFLPHVVDAPMAEAYAFRDGLSLAQQIGIHNFTIQTDCCQVVETMKNGGFSATSSVAIFDDCSILWSGFGNVHIEYCNRNANQVAHELAKSSFSSGNTCTWVDEPPRFILSKLVNDVTIL</sequence>
<evidence type="ECO:0000313" key="2">
    <source>
        <dbReference type="EMBL" id="KAK1662852.1"/>
    </source>
</evidence>
<dbReference type="PANTHER" id="PTHR47074">
    <property type="entry name" value="BNAC02G40300D PROTEIN"/>
    <property type="match status" value="1"/>
</dbReference>
<dbReference type="InterPro" id="IPR044730">
    <property type="entry name" value="RNase_H-like_dom_plant"/>
</dbReference>
<protein>
    <recommendedName>
        <fullName evidence="1">RNase H type-1 domain-containing protein</fullName>
    </recommendedName>
</protein>
<dbReference type="InterPro" id="IPR036397">
    <property type="entry name" value="RNaseH_sf"/>
</dbReference>
<evidence type="ECO:0000313" key="3">
    <source>
        <dbReference type="Proteomes" id="UP001231189"/>
    </source>
</evidence>
<dbReference type="InterPro" id="IPR012337">
    <property type="entry name" value="RNaseH-like_sf"/>
</dbReference>
<dbReference type="Gene3D" id="3.30.420.10">
    <property type="entry name" value="Ribonuclease H-like superfamily/Ribonuclease H"/>
    <property type="match status" value="1"/>
</dbReference>
<dbReference type="SUPFAM" id="SSF53098">
    <property type="entry name" value="Ribonuclease H-like"/>
    <property type="match status" value="1"/>
</dbReference>
<name>A0AAD8SSL2_LOLMU</name>
<feature type="domain" description="RNase H type-1" evidence="1">
    <location>
        <begin position="117"/>
        <end position="238"/>
    </location>
</feature>
<reference evidence="2" key="1">
    <citation type="submission" date="2023-07" db="EMBL/GenBank/DDBJ databases">
        <title>A chromosome-level genome assembly of Lolium multiflorum.</title>
        <authorList>
            <person name="Chen Y."/>
            <person name="Copetti D."/>
            <person name="Kolliker R."/>
            <person name="Studer B."/>
        </authorList>
    </citation>
    <scope>NUCLEOTIDE SEQUENCE</scope>
    <source>
        <strain evidence="2">02402/16</strain>
        <tissue evidence="2">Leaf</tissue>
    </source>
</reference>
<dbReference type="Pfam" id="PF13456">
    <property type="entry name" value="RVT_3"/>
    <property type="match status" value="1"/>
</dbReference>
<comment type="caution">
    <text evidence="2">The sequence shown here is derived from an EMBL/GenBank/DDBJ whole genome shotgun (WGS) entry which is preliminary data.</text>
</comment>